<dbReference type="EC" id="3.6.-.-" evidence="7"/>
<evidence type="ECO:0000256" key="1">
    <source>
        <dbReference type="ARBA" id="ARBA00001946"/>
    </source>
</evidence>
<name>A0ABU8GQ17_9ACTN</name>
<gene>
    <name evidence="7" type="ORF">WB403_39835</name>
</gene>
<evidence type="ECO:0000256" key="4">
    <source>
        <dbReference type="ARBA" id="ARBA00022842"/>
    </source>
</evidence>
<dbReference type="RefSeq" id="WP_336541933.1">
    <property type="nucleotide sequence ID" value="NZ_JBBAYL010000026.1"/>
</dbReference>
<dbReference type="PANTHER" id="PTHR43046">
    <property type="entry name" value="GDP-MANNOSE MANNOSYL HYDROLASE"/>
    <property type="match status" value="1"/>
</dbReference>
<evidence type="ECO:0000256" key="3">
    <source>
        <dbReference type="ARBA" id="ARBA00022801"/>
    </source>
</evidence>
<protein>
    <submittedName>
        <fullName evidence="7">NUDIX hydrolase</fullName>
        <ecNumber evidence="7">3.6.-.-</ecNumber>
    </submittedName>
</protein>
<dbReference type="PROSITE" id="PS00893">
    <property type="entry name" value="NUDIX_BOX"/>
    <property type="match status" value="1"/>
</dbReference>
<accession>A0ABU8GQ17</accession>
<dbReference type="PANTHER" id="PTHR43046:SF12">
    <property type="entry name" value="GDP-MANNOSE MANNOSYL HYDROLASE"/>
    <property type="match status" value="1"/>
</dbReference>
<sequence>MTPQPAPTPAPTPADPDAWAAHLVECNATQARKRVAADVLLRDSAGRVLLVNPTYKPGWDLPGGMSEANEPPEDTVVRELREELGVDVVVRGLLVVDWVPPNGPWDDEIAFVFDGGPLDAEVRLTPRDGELGEAGFSDLDRAGELLPDRIRRRFAAAVRAQREGRPVYLRDGREI</sequence>
<dbReference type="SUPFAM" id="SSF55811">
    <property type="entry name" value="Nudix"/>
    <property type="match status" value="1"/>
</dbReference>
<dbReference type="InterPro" id="IPR000086">
    <property type="entry name" value="NUDIX_hydrolase_dom"/>
</dbReference>
<comment type="cofactor">
    <cofactor evidence="1">
        <name>Mg(2+)</name>
        <dbReference type="ChEBI" id="CHEBI:18420"/>
    </cofactor>
</comment>
<dbReference type="PROSITE" id="PS51462">
    <property type="entry name" value="NUDIX"/>
    <property type="match status" value="1"/>
</dbReference>
<evidence type="ECO:0000259" key="6">
    <source>
        <dbReference type="PROSITE" id="PS51462"/>
    </source>
</evidence>
<dbReference type="Proteomes" id="UP001365781">
    <property type="component" value="Unassembled WGS sequence"/>
</dbReference>
<organism evidence="7 8">
    <name type="scientific">Streptomyces brasiliscabiei</name>
    <dbReference type="NCBI Taxonomy" id="2736302"/>
    <lineage>
        <taxon>Bacteria</taxon>
        <taxon>Bacillati</taxon>
        <taxon>Actinomycetota</taxon>
        <taxon>Actinomycetes</taxon>
        <taxon>Kitasatosporales</taxon>
        <taxon>Streptomycetaceae</taxon>
        <taxon>Streptomyces</taxon>
    </lineage>
</organism>
<feature type="domain" description="Nudix hydrolase" evidence="6">
    <location>
        <begin position="31"/>
        <end position="160"/>
    </location>
</feature>
<dbReference type="InterPro" id="IPR015797">
    <property type="entry name" value="NUDIX_hydrolase-like_dom_sf"/>
</dbReference>
<dbReference type="Pfam" id="PF00293">
    <property type="entry name" value="NUDIX"/>
    <property type="match status" value="1"/>
</dbReference>
<reference evidence="7 8" key="1">
    <citation type="submission" date="2024-03" db="EMBL/GenBank/DDBJ databases">
        <title>First Report of Pectobacterium brasiliscabiei causing potato scab in china.</title>
        <authorList>
            <person name="Handique U."/>
        </authorList>
    </citation>
    <scope>NUCLEOTIDE SEQUENCE [LARGE SCALE GENOMIC DNA]</scope>
    <source>
        <strain evidence="7 8">ZRIMU1503</strain>
    </source>
</reference>
<dbReference type="GO" id="GO:0016787">
    <property type="term" value="F:hydrolase activity"/>
    <property type="evidence" value="ECO:0007669"/>
    <property type="project" value="UniProtKB-KW"/>
</dbReference>
<evidence type="ECO:0000313" key="8">
    <source>
        <dbReference type="Proteomes" id="UP001365781"/>
    </source>
</evidence>
<evidence type="ECO:0000256" key="2">
    <source>
        <dbReference type="ARBA" id="ARBA00005582"/>
    </source>
</evidence>
<comment type="similarity">
    <text evidence="2 5">Belongs to the Nudix hydrolase family.</text>
</comment>
<dbReference type="Gene3D" id="3.90.79.10">
    <property type="entry name" value="Nucleoside Triphosphate Pyrophosphohydrolase"/>
    <property type="match status" value="1"/>
</dbReference>
<keyword evidence="4" id="KW-0460">Magnesium</keyword>
<dbReference type="CDD" id="cd18876">
    <property type="entry name" value="NUDIX_Hydrolase"/>
    <property type="match status" value="1"/>
</dbReference>
<dbReference type="PRINTS" id="PR00502">
    <property type="entry name" value="NUDIXFAMILY"/>
</dbReference>
<dbReference type="EMBL" id="JBBAYM010000036">
    <property type="protein sequence ID" value="MEI5615290.1"/>
    <property type="molecule type" value="Genomic_DNA"/>
</dbReference>
<dbReference type="InterPro" id="IPR020084">
    <property type="entry name" value="NUDIX_hydrolase_CS"/>
</dbReference>
<dbReference type="InterPro" id="IPR020476">
    <property type="entry name" value="Nudix_hydrolase"/>
</dbReference>
<comment type="caution">
    <text evidence="7">The sequence shown here is derived from an EMBL/GenBank/DDBJ whole genome shotgun (WGS) entry which is preliminary data.</text>
</comment>
<proteinExistence type="inferred from homology"/>
<keyword evidence="8" id="KW-1185">Reference proteome</keyword>
<keyword evidence="3 5" id="KW-0378">Hydrolase</keyword>
<evidence type="ECO:0000256" key="5">
    <source>
        <dbReference type="RuleBase" id="RU003476"/>
    </source>
</evidence>
<evidence type="ECO:0000313" key="7">
    <source>
        <dbReference type="EMBL" id="MEI5615290.1"/>
    </source>
</evidence>